<comment type="caution">
    <text evidence="1">The sequence shown here is derived from an EMBL/GenBank/DDBJ whole genome shotgun (WGS) entry which is preliminary data.</text>
</comment>
<reference evidence="1" key="1">
    <citation type="journal article" date="2020" name="Stud. Mycol.">
        <title>101 Dothideomycetes genomes: a test case for predicting lifestyles and emergence of pathogens.</title>
        <authorList>
            <person name="Haridas S."/>
            <person name="Albert R."/>
            <person name="Binder M."/>
            <person name="Bloem J."/>
            <person name="Labutti K."/>
            <person name="Salamov A."/>
            <person name="Andreopoulos B."/>
            <person name="Baker S."/>
            <person name="Barry K."/>
            <person name="Bills G."/>
            <person name="Bluhm B."/>
            <person name="Cannon C."/>
            <person name="Castanera R."/>
            <person name="Culley D."/>
            <person name="Daum C."/>
            <person name="Ezra D."/>
            <person name="Gonzalez J."/>
            <person name="Henrissat B."/>
            <person name="Kuo A."/>
            <person name="Liang C."/>
            <person name="Lipzen A."/>
            <person name="Lutzoni F."/>
            <person name="Magnuson J."/>
            <person name="Mondo S."/>
            <person name="Nolan M."/>
            <person name="Ohm R."/>
            <person name="Pangilinan J."/>
            <person name="Park H.-J."/>
            <person name="Ramirez L."/>
            <person name="Alfaro M."/>
            <person name="Sun H."/>
            <person name="Tritt A."/>
            <person name="Yoshinaga Y."/>
            <person name="Zwiers L.-H."/>
            <person name="Turgeon B."/>
            <person name="Goodwin S."/>
            <person name="Spatafora J."/>
            <person name="Crous P."/>
            <person name="Grigoriev I."/>
        </authorList>
    </citation>
    <scope>NUCLEOTIDE SEQUENCE</scope>
    <source>
        <strain evidence="1">CBS 525.71</strain>
    </source>
</reference>
<dbReference type="Proteomes" id="UP000799754">
    <property type="component" value="Unassembled WGS sequence"/>
</dbReference>
<proteinExistence type="predicted"/>
<evidence type="ECO:0000313" key="2">
    <source>
        <dbReference type="Proteomes" id="UP000799754"/>
    </source>
</evidence>
<organism evidence="1 2">
    <name type="scientific">Macroventuria anomochaeta</name>
    <dbReference type="NCBI Taxonomy" id="301207"/>
    <lineage>
        <taxon>Eukaryota</taxon>
        <taxon>Fungi</taxon>
        <taxon>Dikarya</taxon>
        <taxon>Ascomycota</taxon>
        <taxon>Pezizomycotina</taxon>
        <taxon>Dothideomycetes</taxon>
        <taxon>Pleosporomycetidae</taxon>
        <taxon>Pleosporales</taxon>
        <taxon>Pleosporineae</taxon>
        <taxon>Didymellaceae</taxon>
        <taxon>Macroventuria</taxon>
    </lineage>
</organism>
<evidence type="ECO:0000313" key="1">
    <source>
        <dbReference type="EMBL" id="KAF2628064.1"/>
    </source>
</evidence>
<accession>A0ACB6S3U5</accession>
<protein>
    <submittedName>
        <fullName evidence="1">Uncharacterized protein</fullName>
    </submittedName>
</protein>
<keyword evidence="2" id="KW-1185">Reference proteome</keyword>
<dbReference type="EMBL" id="MU006714">
    <property type="protein sequence ID" value="KAF2628064.1"/>
    <property type="molecule type" value="Genomic_DNA"/>
</dbReference>
<gene>
    <name evidence="1" type="ORF">BU25DRAFT_490721</name>
</gene>
<sequence length="213" mass="23989">MNYTNDIWTQNFVPDYDQYGQTVVDNDFLDQAHTAAVNNDLTQHAQAHVKTRPPRPDVVTSLNESAQWHGTSVCETFNDSAFVIDPIAQTSPTVRSASTLDQPVASEHINFSYAGPIPGMGLADHRSEDAICMVSRLNDTDTKAFACQFPECGGRYTRWPDFLRHYDGAHAVEKKEIWCPSTQCDRGRPFPRKDKMMDHARKVHGLYIENGQS</sequence>
<name>A0ACB6S3U5_9PLEO</name>